<dbReference type="InterPro" id="IPR046929">
    <property type="entry name" value="HTH_Tnp"/>
</dbReference>
<comment type="caution">
    <text evidence="2">The sequence shown here is derived from an EMBL/GenBank/DDBJ whole genome shotgun (WGS) entry which is preliminary data.</text>
</comment>
<proteinExistence type="predicted"/>
<dbReference type="AlphaFoldDB" id="A0A1U7NJW2"/>
<dbReference type="OrthoDB" id="1652943at2"/>
<evidence type="ECO:0000313" key="3">
    <source>
        <dbReference type="Proteomes" id="UP000186705"/>
    </source>
</evidence>
<reference evidence="2 3" key="1">
    <citation type="submission" date="2016-11" db="EMBL/GenBank/DDBJ databases">
        <title>Description of two novel members of the family Erysipelotrichaceae: Ileibacterium lipovorans gen. nov., sp. nov. and Dubosiella newyorkensis, gen. nov., sp. nov.</title>
        <authorList>
            <person name="Cox L.M."/>
            <person name="Sohn J."/>
            <person name="Tyrrell K.L."/>
            <person name="Citron D.M."/>
            <person name="Lawson P.A."/>
            <person name="Patel N.B."/>
            <person name="Iizumi T."/>
            <person name="Perez-Perez G.I."/>
            <person name="Goldstein E.J."/>
            <person name="Blaser M.J."/>
        </authorList>
    </citation>
    <scope>NUCLEOTIDE SEQUENCE [LARGE SCALE GENOMIC DNA]</scope>
    <source>
        <strain evidence="2 3">NYU-BL-A4</strain>
    </source>
</reference>
<dbReference type="Pfam" id="PF20310">
    <property type="entry name" value="HTH_Tnp_2"/>
    <property type="match status" value="1"/>
</dbReference>
<evidence type="ECO:0000313" key="2">
    <source>
        <dbReference type="EMBL" id="OLU44117.1"/>
    </source>
</evidence>
<sequence length="127" mass="15084">MEKNPYVSFVSETTIRFTEEFKEIAYAGKQTGTPLPEIFRIHGIDPAILGSSRVEGFSYTLNRRNRKEDPDQKRSNTSYQRSPKTGEESLIQRIEQLEHELAYTRQEVEFLKKWYYVKFEDNLNFCF</sequence>
<dbReference type="InterPro" id="IPR009057">
    <property type="entry name" value="Homeodomain-like_sf"/>
</dbReference>
<dbReference type="Proteomes" id="UP000186705">
    <property type="component" value="Unassembled WGS sequence"/>
</dbReference>
<evidence type="ECO:0000256" key="1">
    <source>
        <dbReference type="SAM" id="MobiDB-lite"/>
    </source>
</evidence>
<protein>
    <submittedName>
        <fullName evidence="2">Uncharacterized protein</fullName>
    </submittedName>
</protein>
<dbReference type="EMBL" id="MPKA01000130">
    <property type="protein sequence ID" value="OLU44117.1"/>
    <property type="molecule type" value="Genomic_DNA"/>
</dbReference>
<gene>
    <name evidence="2" type="ORF">BO225_11115</name>
</gene>
<keyword evidence="3" id="KW-1185">Reference proteome</keyword>
<name>A0A1U7NJW2_9FIRM</name>
<feature type="region of interest" description="Disordered" evidence="1">
    <location>
        <begin position="60"/>
        <end position="88"/>
    </location>
</feature>
<organism evidence="2 3">
    <name type="scientific">Dubosiella newyorkensis</name>
    <dbReference type="NCBI Taxonomy" id="1862672"/>
    <lineage>
        <taxon>Bacteria</taxon>
        <taxon>Bacillati</taxon>
        <taxon>Bacillota</taxon>
        <taxon>Erysipelotrichia</taxon>
        <taxon>Erysipelotrichales</taxon>
        <taxon>Erysipelotrichaceae</taxon>
        <taxon>Dubosiella</taxon>
    </lineage>
</organism>
<accession>A0A1U7NJW2</accession>
<dbReference type="SUPFAM" id="SSF46689">
    <property type="entry name" value="Homeodomain-like"/>
    <property type="match status" value="1"/>
</dbReference>